<dbReference type="Gene3D" id="3.40.630.30">
    <property type="match status" value="1"/>
</dbReference>
<comment type="caution">
    <text evidence="4">The sequence shown here is derived from an EMBL/GenBank/DDBJ whole genome shotgun (WGS) entry which is preliminary data.</text>
</comment>
<keyword evidence="2 4" id="KW-0012">Acyltransferase</keyword>
<proteinExistence type="predicted"/>
<evidence type="ECO:0000259" key="3">
    <source>
        <dbReference type="PROSITE" id="PS51186"/>
    </source>
</evidence>
<evidence type="ECO:0000313" key="5">
    <source>
        <dbReference type="Proteomes" id="UP000305202"/>
    </source>
</evidence>
<name>A0ABY2SN08_9HYPH</name>
<dbReference type="PANTHER" id="PTHR43800">
    <property type="entry name" value="PEPTIDYL-LYSINE N-ACETYLTRANSFERASE YJAB"/>
    <property type="match status" value="1"/>
</dbReference>
<accession>A0ABY2SN08</accession>
<dbReference type="SUPFAM" id="SSF55729">
    <property type="entry name" value="Acyl-CoA N-acyltransferases (Nat)"/>
    <property type="match status" value="1"/>
</dbReference>
<dbReference type="GO" id="GO:0016746">
    <property type="term" value="F:acyltransferase activity"/>
    <property type="evidence" value="ECO:0007669"/>
    <property type="project" value="UniProtKB-KW"/>
</dbReference>
<dbReference type="PANTHER" id="PTHR43800:SF1">
    <property type="entry name" value="PEPTIDYL-LYSINE N-ACETYLTRANSFERASE YJAB"/>
    <property type="match status" value="1"/>
</dbReference>
<dbReference type="RefSeq" id="WP_136989554.1">
    <property type="nucleotide sequence ID" value="NZ_SZPQ01000006.1"/>
</dbReference>
<dbReference type="Proteomes" id="UP000305202">
    <property type="component" value="Unassembled WGS sequence"/>
</dbReference>
<gene>
    <name evidence="4" type="ORF">FCN80_07565</name>
</gene>
<evidence type="ECO:0000256" key="1">
    <source>
        <dbReference type="ARBA" id="ARBA00022679"/>
    </source>
</evidence>
<dbReference type="CDD" id="cd04301">
    <property type="entry name" value="NAT_SF"/>
    <property type="match status" value="1"/>
</dbReference>
<dbReference type="InterPro" id="IPR016181">
    <property type="entry name" value="Acyl_CoA_acyltransferase"/>
</dbReference>
<protein>
    <submittedName>
        <fullName evidence="4">N-acetyltransferase</fullName>
        <ecNumber evidence="4">2.3.1.-</ecNumber>
    </submittedName>
</protein>
<dbReference type="InterPro" id="IPR000182">
    <property type="entry name" value="GNAT_dom"/>
</dbReference>
<evidence type="ECO:0000313" key="4">
    <source>
        <dbReference type="EMBL" id="TKI07270.1"/>
    </source>
</evidence>
<sequence length="150" mass="17385">MIRQFRQDDMQPLLSLWLESTTLAHPFIGSDYWLESLPLVRDEYLPGSRSWVDEQNGKLTGFISIMMERFIGAIFVAPAFNRQGIGSALMARAKQRYAVLSLEVYRLNHPARAFYHQQGFRQTGSVFNEETGHRILLLQWRRDEGVVARP</sequence>
<dbReference type="Pfam" id="PF00583">
    <property type="entry name" value="Acetyltransf_1"/>
    <property type="match status" value="1"/>
</dbReference>
<feature type="domain" description="N-acetyltransferase" evidence="3">
    <location>
        <begin position="1"/>
        <end position="142"/>
    </location>
</feature>
<reference evidence="4 5" key="1">
    <citation type="submission" date="2019-04" db="EMBL/GenBank/DDBJ databases">
        <authorList>
            <person name="Li M."/>
            <person name="Gao C."/>
        </authorList>
    </citation>
    <scope>NUCLEOTIDE SEQUENCE [LARGE SCALE GENOMIC DNA]</scope>
    <source>
        <strain evidence="4 5">BGMRC 2031</strain>
    </source>
</reference>
<evidence type="ECO:0000256" key="2">
    <source>
        <dbReference type="ARBA" id="ARBA00023315"/>
    </source>
</evidence>
<dbReference type="NCBIfam" id="NF007853">
    <property type="entry name" value="PRK10562.1"/>
    <property type="match status" value="1"/>
</dbReference>
<dbReference type="EMBL" id="SZPQ01000006">
    <property type="protein sequence ID" value="TKI07270.1"/>
    <property type="molecule type" value="Genomic_DNA"/>
</dbReference>
<dbReference type="PROSITE" id="PS51186">
    <property type="entry name" value="GNAT"/>
    <property type="match status" value="1"/>
</dbReference>
<keyword evidence="1 4" id="KW-0808">Transferase</keyword>
<keyword evidence="5" id="KW-1185">Reference proteome</keyword>
<dbReference type="EC" id="2.3.1.-" evidence="4"/>
<organism evidence="4 5">
    <name type="scientific">Martelella alba</name>
    <dbReference type="NCBI Taxonomy" id="2590451"/>
    <lineage>
        <taxon>Bacteria</taxon>
        <taxon>Pseudomonadati</taxon>
        <taxon>Pseudomonadota</taxon>
        <taxon>Alphaproteobacteria</taxon>
        <taxon>Hyphomicrobiales</taxon>
        <taxon>Aurantimonadaceae</taxon>
        <taxon>Martelella</taxon>
    </lineage>
</organism>